<dbReference type="InterPro" id="IPR050490">
    <property type="entry name" value="Bact_solute-bd_prot1"/>
</dbReference>
<dbReference type="PROSITE" id="PS51257">
    <property type="entry name" value="PROKAR_LIPOPROTEIN"/>
    <property type="match status" value="1"/>
</dbReference>
<name>A0A6N3BQQ5_ENTCA</name>
<dbReference type="Gene3D" id="3.40.190.10">
    <property type="entry name" value="Periplasmic binding protein-like II"/>
    <property type="match status" value="2"/>
</dbReference>
<gene>
    <name evidence="1" type="ORF">ECLFYP2_02368</name>
</gene>
<dbReference type="EMBL" id="CACRTX010000008">
    <property type="protein sequence ID" value="VYU07030.1"/>
    <property type="molecule type" value="Genomic_DNA"/>
</dbReference>
<protein>
    <submittedName>
        <fullName evidence="1">Bacterial extracellular solute-binding protein</fullName>
    </submittedName>
</protein>
<dbReference type="SUPFAM" id="SSF53850">
    <property type="entry name" value="Periplasmic binding protein-like II"/>
    <property type="match status" value="1"/>
</dbReference>
<dbReference type="Pfam" id="PF01547">
    <property type="entry name" value="SBP_bac_1"/>
    <property type="match status" value="1"/>
</dbReference>
<dbReference type="PANTHER" id="PTHR43649">
    <property type="entry name" value="ARABINOSE-BINDING PROTEIN-RELATED"/>
    <property type="match status" value="1"/>
</dbReference>
<evidence type="ECO:0000313" key="1">
    <source>
        <dbReference type="EMBL" id="VYU07030.1"/>
    </source>
</evidence>
<dbReference type="InterPro" id="IPR006059">
    <property type="entry name" value="SBP"/>
</dbReference>
<accession>A0A6N3BQQ5</accession>
<reference evidence="1" key="1">
    <citation type="submission" date="2019-11" db="EMBL/GenBank/DDBJ databases">
        <authorList>
            <person name="Feng L."/>
        </authorList>
    </citation>
    <scope>NUCLEOTIDE SEQUENCE</scope>
    <source>
        <strain evidence="1">ECasseliflavusLFYP2</strain>
    </source>
</reference>
<dbReference type="PANTHER" id="PTHR43649:SF12">
    <property type="entry name" value="DIACETYLCHITOBIOSE BINDING PROTEIN DASA"/>
    <property type="match status" value="1"/>
</dbReference>
<organism evidence="1">
    <name type="scientific">Enterococcus casseliflavus</name>
    <name type="common">Enterococcus flavescens</name>
    <dbReference type="NCBI Taxonomy" id="37734"/>
    <lineage>
        <taxon>Bacteria</taxon>
        <taxon>Bacillati</taxon>
        <taxon>Bacillota</taxon>
        <taxon>Bacilli</taxon>
        <taxon>Lactobacillales</taxon>
        <taxon>Enterococcaceae</taxon>
        <taxon>Enterococcus</taxon>
    </lineage>
</organism>
<dbReference type="AlphaFoldDB" id="A0A6N3BQQ5"/>
<proteinExistence type="predicted"/>
<sequence>MKGDKRMKAKVLKSVLSVTAMSLLLAACGSESGTKESDGAAANDRDSSEVFELGSEPLEITMFGNYDWYTMDRWGDDPATAAIKELTKVDIRAIDGGGNAAQRLSTMIAGDDLPDFIWLDRGSDVERLREAGALVPFDDYLDKYPNLKEWAGEDILNMLRSEDGKLYQFPNWYSSEPFGNAGYVVNKEIHDALGAPELKTTEDLYEYLKEVQTEFPDVIPFETDVSGQGINVLYSAFAEGRSPADIRIRAVPEGDVLTSIFANENYVESIEYASRLYRERLMTQDTLTQDADMVAEKVTSGRVAVYAAASPSNYARDAHYILQEQNPDAGYFYIEPIAKPGLDPDNIFPGSYEMLGWNVSVITRNAEDPEKVFAFLDWLTGPLGQSILMFGPEGQYWDGFDEEGYTQFTDAYAEDSAGVSEIEQATSSFQWNGNSAFLDNTKTKFELNLPEDQMNWATKWQHAITWDTQKDDTEFAAINPMPDSPEGIIQQRINDIFEEANASAIFADSDEEVRAIFAEAEAQAQAAGYQELLDYQTEKWQQNLQNLAR</sequence>